<evidence type="ECO:0000313" key="1">
    <source>
        <dbReference type="EMBL" id="AEZ01851.1"/>
    </source>
</evidence>
<name>H6V5W2_PNEJI</name>
<feature type="non-terminal residue" evidence="1">
    <location>
        <position position="119"/>
    </location>
</feature>
<dbReference type="EMBL" id="JN792953">
    <property type="protein sequence ID" value="AEZ01851.1"/>
    <property type="molecule type" value="Genomic_DNA"/>
</dbReference>
<dbReference type="AlphaFoldDB" id="H6V5W2"/>
<organism evidence="1">
    <name type="scientific">Pneumocystis jirovecii</name>
    <name type="common">Human pneumocystis pneumonia agent</name>
    <dbReference type="NCBI Taxonomy" id="42068"/>
    <lineage>
        <taxon>Eukaryota</taxon>
        <taxon>Fungi</taxon>
        <taxon>Dikarya</taxon>
        <taxon>Ascomycota</taxon>
        <taxon>Taphrinomycotina</taxon>
        <taxon>Pneumocystomycetes</taxon>
        <taxon>Pneumocystaceae</taxon>
        <taxon>Pneumocystis</taxon>
    </lineage>
</organism>
<accession>H6V5W2</accession>
<sequence>RAVKRQTQAAQVVQSVYEEEEILLALIAGKDYNDIPKCKENLEKYCQGLKNASLKENEIHGKLKGFCEDKKQETKCTGLKEKITQKCNDFKKNKLKGKLTSPSDKDCKENEQQCLFLEG</sequence>
<protein>
    <submittedName>
        <fullName evidence="1">Major surface glycoprotein</fullName>
    </submittedName>
</protein>
<gene>
    <name evidence="1" type="primary">msg</name>
</gene>
<feature type="non-terminal residue" evidence="1">
    <location>
        <position position="1"/>
    </location>
</feature>
<proteinExistence type="predicted"/>
<reference evidence="1" key="1">
    <citation type="submission" date="2011-09" db="EMBL/GenBank/DDBJ databases">
        <title>Variation of the expressed major surface glycoprotein in Pneumocystis jirovecii.</title>
        <authorList>
            <person name="Beser J."/>
            <person name="Joannin N."/>
            <person name="Botero-Kleiven S."/>
            <person name="Lindh J."/>
            <person name="Hagblom P."/>
        </authorList>
    </citation>
    <scope>NUCLEOTIDE SEQUENCE</scope>
    <source>
        <strain evidence="1">T17</strain>
        <tissue evidence="1">Bronchoalveolar lavage</tissue>
    </source>
</reference>